<proteinExistence type="predicted"/>
<dbReference type="CDD" id="cd07389">
    <property type="entry name" value="MPP_PhoD"/>
    <property type="match status" value="1"/>
</dbReference>
<evidence type="ECO:0000313" key="2">
    <source>
        <dbReference type="EMBL" id="MBB5035267.1"/>
    </source>
</evidence>
<dbReference type="RefSeq" id="WP_184343883.1">
    <property type="nucleotide sequence ID" value="NZ_JACHIG010000015.1"/>
</dbReference>
<dbReference type="Gene3D" id="3.60.21.70">
    <property type="entry name" value="PhoD-like phosphatase"/>
    <property type="match status" value="1"/>
</dbReference>
<dbReference type="SUPFAM" id="SSF56300">
    <property type="entry name" value="Metallo-dependent phosphatases"/>
    <property type="match status" value="1"/>
</dbReference>
<evidence type="ECO:0000259" key="1">
    <source>
        <dbReference type="Pfam" id="PF09423"/>
    </source>
</evidence>
<dbReference type="PANTHER" id="PTHR33987">
    <property type="entry name" value="CALCINEURIN-LIKE METALLO-PHOSPHOESTERASE SUPERFAMILY PROTEIN"/>
    <property type="match status" value="1"/>
</dbReference>
<dbReference type="EMBL" id="JACHIG010000015">
    <property type="protein sequence ID" value="MBB5035267.1"/>
    <property type="molecule type" value="Genomic_DNA"/>
</dbReference>
<dbReference type="AlphaFoldDB" id="A0A7W8DMI5"/>
<name>A0A7W8DMI5_9BACT</name>
<dbReference type="EC" id="3.1.3.1" evidence="2"/>
<keyword evidence="3" id="KW-1185">Reference proteome</keyword>
<dbReference type="Pfam" id="PF09423">
    <property type="entry name" value="PhoD"/>
    <property type="match status" value="1"/>
</dbReference>
<gene>
    <name evidence="2" type="ORF">HNQ65_004877</name>
</gene>
<dbReference type="InterPro" id="IPR038607">
    <property type="entry name" value="PhoD-like_sf"/>
</dbReference>
<organism evidence="2 3">
    <name type="scientific">Prosthecobacter vanneervenii</name>
    <dbReference type="NCBI Taxonomy" id="48466"/>
    <lineage>
        <taxon>Bacteria</taxon>
        <taxon>Pseudomonadati</taxon>
        <taxon>Verrucomicrobiota</taxon>
        <taxon>Verrucomicrobiia</taxon>
        <taxon>Verrucomicrobiales</taxon>
        <taxon>Verrucomicrobiaceae</taxon>
        <taxon>Prosthecobacter</taxon>
    </lineage>
</organism>
<keyword evidence="2" id="KW-0378">Hydrolase</keyword>
<dbReference type="PANTHER" id="PTHR33987:SF1">
    <property type="entry name" value="CALCINEURIN-LIKE METALLO-PHOSPHOESTERASE SUPERFAMILY PROTEIN"/>
    <property type="match status" value="1"/>
</dbReference>
<sequence length="345" mass="38454">MNAAHTPPSGINSRRRFLAGLPAIGLIAAHAADEAPLQDIVFGSCLDTHDHPMLDRTLTLPRDLFIFMGDNVYADKGGIPMMQEKYALLKNSRFFKGLKNKPILATWDDHDFGENDGGGSYPHKKEAQVEFWNWLDEPASSPRRQQEGVYQAQTFGPVGKRVQVVLLDTRYFRSPLKKVPKDKAMLGGSYVPTDDTSTTMLGAAQWSWLSQVLQQPADLRLIVSSIQFAPEAHGGECWANMPHEQQRLLKLLQGQTAVILSGDRHWCEFSHNGVYDFTSSSMTQKHPRGSPTPNKFRCVPKTYHLPNVGQLHIDWSAATLTAKIFGTEGNAKIEQTLAFKDLKVA</sequence>
<dbReference type="InterPro" id="IPR029052">
    <property type="entry name" value="Metallo-depent_PP-like"/>
</dbReference>
<comment type="caution">
    <text evidence="2">The sequence shown here is derived from an EMBL/GenBank/DDBJ whole genome shotgun (WGS) entry which is preliminary data.</text>
</comment>
<evidence type="ECO:0000313" key="3">
    <source>
        <dbReference type="Proteomes" id="UP000590740"/>
    </source>
</evidence>
<dbReference type="GO" id="GO:0004035">
    <property type="term" value="F:alkaline phosphatase activity"/>
    <property type="evidence" value="ECO:0007669"/>
    <property type="project" value="UniProtKB-EC"/>
</dbReference>
<protein>
    <submittedName>
        <fullName evidence="2">Alkaline phosphatase D</fullName>
        <ecNumber evidence="2">3.1.3.1</ecNumber>
    </submittedName>
</protein>
<dbReference type="InterPro" id="IPR018946">
    <property type="entry name" value="PhoD-like_MPP"/>
</dbReference>
<dbReference type="Proteomes" id="UP000590740">
    <property type="component" value="Unassembled WGS sequence"/>
</dbReference>
<feature type="domain" description="PhoD-like phosphatase metallophosphatase" evidence="1">
    <location>
        <begin position="99"/>
        <end position="269"/>
    </location>
</feature>
<reference evidence="2 3" key="1">
    <citation type="submission" date="2020-08" db="EMBL/GenBank/DDBJ databases">
        <title>Genomic Encyclopedia of Type Strains, Phase IV (KMG-IV): sequencing the most valuable type-strain genomes for metagenomic binning, comparative biology and taxonomic classification.</title>
        <authorList>
            <person name="Goeker M."/>
        </authorList>
    </citation>
    <scope>NUCLEOTIDE SEQUENCE [LARGE SCALE GENOMIC DNA]</scope>
    <source>
        <strain evidence="2 3">DSM 12252</strain>
    </source>
</reference>
<accession>A0A7W8DMI5</accession>